<sequence length="102" mass="11384">MKNIKIENSVFQSDYGVDIQEASNIYLSNVKVFSKQTEPVIDIINSDSIGVKNFDYSKDANLLMRVAGERTKAIMMKATDYGKTKQKVQAELGASDKAVFIK</sequence>
<protein>
    <submittedName>
        <fullName evidence="1">Uncharacterized protein</fullName>
    </submittedName>
</protein>
<proteinExistence type="predicted"/>
<comment type="caution">
    <text evidence="1">The sequence shown here is derived from an EMBL/GenBank/DDBJ whole genome shotgun (WGS) entry which is preliminary data.</text>
</comment>
<keyword evidence="2" id="KW-1185">Reference proteome</keyword>
<organism evidence="1 2">
    <name type="scientific">Niabella ginsengisoli</name>
    <dbReference type="NCBI Taxonomy" id="522298"/>
    <lineage>
        <taxon>Bacteria</taxon>
        <taxon>Pseudomonadati</taxon>
        <taxon>Bacteroidota</taxon>
        <taxon>Chitinophagia</taxon>
        <taxon>Chitinophagales</taxon>
        <taxon>Chitinophagaceae</taxon>
        <taxon>Niabella</taxon>
    </lineage>
</organism>
<dbReference type="Proteomes" id="UP001202248">
    <property type="component" value="Unassembled WGS sequence"/>
</dbReference>
<reference evidence="1 2" key="1">
    <citation type="submission" date="2022-02" db="EMBL/GenBank/DDBJ databases">
        <authorList>
            <person name="Min J."/>
        </authorList>
    </citation>
    <scope>NUCLEOTIDE SEQUENCE [LARGE SCALE GENOMIC DNA]</scope>
    <source>
        <strain evidence="1 2">GR10-1</strain>
    </source>
</reference>
<name>A0ABS9SQP2_9BACT</name>
<gene>
    <name evidence="1" type="ORF">MKP09_23780</name>
</gene>
<evidence type="ECO:0000313" key="1">
    <source>
        <dbReference type="EMBL" id="MCH5600718.1"/>
    </source>
</evidence>
<dbReference type="EMBL" id="JAKWBL010000004">
    <property type="protein sequence ID" value="MCH5600718.1"/>
    <property type="molecule type" value="Genomic_DNA"/>
</dbReference>
<evidence type="ECO:0000313" key="2">
    <source>
        <dbReference type="Proteomes" id="UP001202248"/>
    </source>
</evidence>
<dbReference type="RefSeq" id="WP_240833093.1">
    <property type="nucleotide sequence ID" value="NZ_JAKWBL010000004.1"/>
</dbReference>
<accession>A0ABS9SQP2</accession>